<proteinExistence type="predicted"/>
<name>A0AA88SA92_TACVA</name>
<comment type="caution">
    <text evidence="1">The sequence shown here is derived from an EMBL/GenBank/DDBJ whole genome shotgun (WGS) entry which is preliminary data.</text>
</comment>
<gene>
    <name evidence="1" type="ORF">Q7C36_016487</name>
</gene>
<accession>A0AA88SA92</accession>
<evidence type="ECO:0000313" key="2">
    <source>
        <dbReference type="Proteomes" id="UP001187315"/>
    </source>
</evidence>
<reference evidence="1" key="1">
    <citation type="submission" date="2023-08" db="EMBL/GenBank/DDBJ databases">
        <title>Pelteobagrus vachellii genome.</title>
        <authorList>
            <person name="Liu H."/>
        </authorList>
    </citation>
    <scope>NUCLEOTIDE SEQUENCE</scope>
    <source>
        <strain evidence="1">PRFRI_2022a</strain>
        <tissue evidence="1">Muscle</tissue>
    </source>
</reference>
<dbReference type="AlphaFoldDB" id="A0AA88SA92"/>
<dbReference type="Proteomes" id="UP001187315">
    <property type="component" value="Unassembled WGS sequence"/>
</dbReference>
<protein>
    <submittedName>
        <fullName evidence="1">Uncharacterized protein</fullName>
    </submittedName>
</protein>
<keyword evidence="2" id="KW-1185">Reference proteome</keyword>
<sequence>MDFKLPSRVLKTFYTCTIESVLTGSITSWFGNSTMQDRQVLQIVVQSAERTIHTEFPDLQDIYSTWCRTRARKIVKHLSHPNNGLFSLLRSGKRFHSLKANTERMKRSFFLQAIRSLNQETPRI</sequence>
<evidence type="ECO:0000313" key="1">
    <source>
        <dbReference type="EMBL" id="KAK2831401.1"/>
    </source>
</evidence>
<dbReference type="EMBL" id="JAVHJS010000017">
    <property type="protein sequence ID" value="KAK2831401.1"/>
    <property type="molecule type" value="Genomic_DNA"/>
</dbReference>
<organism evidence="1 2">
    <name type="scientific">Tachysurus vachellii</name>
    <name type="common">Darkbarbel catfish</name>
    <name type="synonym">Pelteobagrus vachellii</name>
    <dbReference type="NCBI Taxonomy" id="175792"/>
    <lineage>
        <taxon>Eukaryota</taxon>
        <taxon>Metazoa</taxon>
        <taxon>Chordata</taxon>
        <taxon>Craniata</taxon>
        <taxon>Vertebrata</taxon>
        <taxon>Euteleostomi</taxon>
        <taxon>Actinopterygii</taxon>
        <taxon>Neopterygii</taxon>
        <taxon>Teleostei</taxon>
        <taxon>Ostariophysi</taxon>
        <taxon>Siluriformes</taxon>
        <taxon>Bagridae</taxon>
        <taxon>Tachysurus</taxon>
    </lineage>
</organism>